<protein>
    <submittedName>
        <fullName evidence="7">Cobalamin biosynthesis precorrin-6Y methylase</fullName>
        <ecNumber evidence="7">2.1.1.132</ecNumber>
    </submittedName>
</protein>
<proteinExistence type="predicted"/>
<reference evidence="7 8" key="1">
    <citation type="journal article" date="2011" name="PLoS ONE">
        <title>The complete genome sequence of Thermoproteus tenax: a physiologically versatile member of the Crenarchaeota.</title>
        <authorList>
            <person name="Siebers B."/>
            <person name="Zaparty M."/>
            <person name="Raddatz G."/>
            <person name="Tjaden B."/>
            <person name="Albers S.V."/>
            <person name="Bell S.D."/>
            <person name="Blombach F."/>
            <person name="Kletzin A."/>
            <person name="Kyrpides N."/>
            <person name="Lanz C."/>
            <person name="Plagens A."/>
            <person name="Rampp M."/>
            <person name="Rosinus A."/>
            <person name="von Jan M."/>
            <person name="Makarova K.S."/>
            <person name="Klenk H.P."/>
            <person name="Schuster S.C."/>
            <person name="Hensel R."/>
        </authorList>
    </citation>
    <scope>NUCLEOTIDE SEQUENCE [LARGE SCALE GENOMIC DNA]</scope>
    <source>
        <strain evidence="8">ATCC 35583 / DSM 2078 / JCM 9277 / NBRC 100435 / Kra 1</strain>
    </source>
</reference>
<dbReference type="AlphaFoldDB" id="G4RJI5"/>
<dbReference type="PANTHER" id="PTHR43182">
    <property type="entry name" value="COBALT-PRECORRIN-6B C(15)-METHYLTRANSFERASE (DECARBOXYLATING)"/>
    <property type="match status" value="1"/>
</dbReference>
<dbReference type="SUPFAM" id="SSF53790">
    <property type="entry name" value="Tetrapyrrole methylase"/>
    <property type="match status" value="1"/>
</dbReference>
<dbReference type="GO" id="GO:0008276">
    <property type="term" value="F:protein methyltransferase activity"/>
    <property type="evidence" value="ECO:0007669"/>
    <property type="project" value="InterPro"/>
</dbReference>
<dbReference type="GO" id="GO:0017183">
    <property type="term" value="P:protein histidyl modification to diphthamide"/>
    <property type="evidence" value="ECO:0007669"/>
    <property type="project" value="UniProtKB-UniPathway"/>
</dbReference>
<dbReference type="Proteomes" id="UP000002654">
    <property type="component" value="Chromosome"/>
</dbReference>
<dbReference type="KEGG" id="ttn:TTX_1087"/>
<evidence type="ECO:0000256" key="1">
    <source>
        <dbReference type="ARBA" id="ARBA00004953"/>
    </source>
</evidence>
<keyword evidence="3 7" id="KW-0489">Methyltransferase</keyword>
<keyword evidence="2" id="KW-0169">Cobalamin biosynthesis</keyword>
<keyword evidence="8" id="KW-1185">Reference proteome</keyword>
<keyword evidence="4 7" id="KW-0808">Transferase</keyword>
<evidence type="ECO:0000256" key="4">
    <source>
        <dbReference type="ARBA" id="ARBA00022679"/>
    </source>
</evidence>
<dbReference type="PATRIC" id="fig|768679.9.peg.1096"/>
<dbReference type="UniPathway" id="UPA00148"/>
<dbReference type="HOGENOM" id="CLU_089162_1_0_2"/>
<keyword evidence="5" id="KW-0949">S-adenosyl-L-methionine</keyword>
<evidence type="ECO:0000313" key="7">
    <source>
        <dbReference type="EMBL" id="CCC81730.1"/>
    </source>
</evidence>
<sequence length="203" mass="22600">MLYIVGVGPGDPELITLKAVKALERCERVAGWRSVLLRLGLSEEKAVELTYRNQEERLRELAELSASRDVCIAVHGDPTVSDWELLDRVRELGVPFEVINGVSSLNLALARAGLDMAHVVFITQHARSPQSLSDAALPGRSLVVFPPLDAKGRSELWEELKRFSQCKILLMERLSLPGERVVELKEREHLLNATDLSVVVVKC</sequence>
<dbReference type="CDD" id="cd11644">
    <property type="entry name" value="Precorrin-6Y-MT"/>
    <property type="match status" value="1"/>
</dbReference>
<dbReference type="RefSeq" id="WP_014126985.1">
    <property type="nucleotide sequence ID" value="NC_016070.1"/>
</dbReference>
<dbReference type="EC" id="2.1.1.132" evidence="7"/>
<evidence type="ECO:0000256" key="3">
    <source>
        <dbReference type="ARBA" id="ARBA00022603"/>
    </source>
</evidence>
<dbReference type="GO" id="GO:0032259">
    <property type="term" value="P:methylation"/>
    <property type="evidence" value="ECO:0007669"/>
    <property type="project" value="UniProtKB-KW"/>
</dbReference>
<evidence type="ECO:0000256" key="2">
    <source>
        <dbReference type="ARBA" id="ARBA00022573"/>
    </source>
</evidence>
<accession>G4RJI5</accession>
<dbReference type="InterPro" id="IPR000878">
    <property type="entry name" value="4pyrrol_Mease"/>
</dbReference>
<feature type="domain" description="Tetrapyrrole methylase" evidence="6">
    <location>
        <begin position="1"/>
        <end position="186"/>
    </location>
</feature>
<dbReference type="InterPro" id="IPR014777">
    <property type="entry name" value="4pyrrole_Mease_sub1"/>
</dbReference>
<dbReference type="UniPathway" id="UPA00559"/>
<dbReference type="GO" id="GO:0009236">
    <property type="term" value="P:cobalamin biosynthetic process"/>
    <property type="evidence" value="ECO:0007669"/>
    <property type="project" value="UniProtKB-UniPathway"/>
</dbReference>
<dbReference type="STRING" id="768679.TTX_1087"/>
<evidence type="ECO:0000313" key="8">
    <source>
        <dbReference type="Proteomes" id="UP000002654"/>
    </source>
</evidence>
<organism evidence="7 8">
    <name type="scientific">Thermoproteus tenax (strain ATCC 35583 / DSM 2078 / JCM 9277 / NBRC 100435 / Kra 1)</name>
    <dbReference type="NCBI Taxonomy" id="768679"/>
    <lineage>
        <taxon>Archaea</taxon>
        <taxon>Thermoproteota</taxon>
        <taxon>Thermoprotei</taxon>
        <taxon>Thermoproteales</taxon>
        <taxon>Thermoproteaceae</taxon>
        <taxon>Thermoproteus</taxon>
    </lineage>
</organism>
<dbReference type="Gene3D" id="3.40.1010.10">
    <property type="entry name" value="Cobalt-precorrin-4 Transmethylase, Domain 1"/>
    <property type="match status" value="1"/>
</dbReference>
<dbReference type="EMBL" id="FN869859">
    <property type="protein sequence ID" value="CCC81730.1"/>
    <property type="molecule type" value="Genomic_DNA"/>
</dbReference>
<name>G4RJI5_THETK</name>
<dbReference type="InterPro" id="IPR050714">
    <property type="entry name" value="Cobalamin_biosynth_MTase"/>
</dbReference>
<comment type="pathway">
    <text evidence="1">Cofactor biosynthesis; adenosylcobalamin biosynthesis.</text>
</comment>
<evidence type="ECO:0000256" key="5">
    <source>
        <dbReference type="ARBA" id="ARBA00022691"/>
    </source>
</evidence>
<dbReference type="PANTHER" id="PTHR43182:SF1">
    <property type="entry name" value="COBALT-PRECORRIN-7 C(5)-METHYLTRANSFERASE"/>
    <property type="match status" value="1"/>
</dbReference>
<dbReference type="eggNOG" id="arCOG00650">
    <property type="taxonomic scope" value="Archaea"/>
</dbReference>
<evidence type="ECO:0000259" key="6">
    <source>
        <dbReference type="Pfam" id="PF00590"/>
    </source>
</evidence>
<gene>
    <name evidence="7" type="primary">cbiE</name>
    <name evidence="7" type="ordered locus">TTX_1087</name>
</gene>
<dbReference type="PaxDb" id="768679-TTX_1087"/>
<dbReference type="Gene3D" id="3.30.950.10">
    <property type="entry name" value="Methyltransferase, Cobalt-precorrin-4 Transmethylase, Domain 2"/>
    <property type="match status" value="1"/>
</dbReference>
<dbReference type="Pfam" id="PF00590">
    <property type="entry name" value="TP_methylase"/>
    <property type="match status" value="1"/>
</dbReference>
<dbReference type="NCBIfam" id="TIGR02467">
    <property type="entry name" value="CbiE"/>
    <property type="match status" value="1"/>
</dbReference>
<dbReference type="InterPro" id="IPR035996">
    <property type="entry name" value="4pyrrol_Methylase_sf"/>
</dbReference>
<dbReference type="InterPro" id="IPR014776">
    <property type="entry name" value="4pyrrole_Mease_sub2"/>
</dbReference>
<dbReference type="GO" id="GO:0046025">
    <property type="term" value="F:precorrin-6Y C5,15-methyltransferase (decarboxylating) activity"/>
    <property type="evidence" value="ECO:0007669"/>
    <property type="project" value="UniProtKB-EC"/>
</dbReference>
<dbReference type="OrthoDB" id="29155at2157"/>
<dbReference type="InterPro" id="IPR012818">
    <property type="entry name" value="CbiE"/>
</dbReference>
<dbReference type="GeneID" id="11261975"/>